<dbReference type="PANTHER" id="PTHR33164:SF64">
    <property type="entry name" value="TRANSCRIPTIONAL REGULATOR SLYA"/>
    <property type="match status" value="1"/>
</dbReference>
<dbReference type="InterPro" id="IPR039422">
    <property type="entry name" value="MarR/SlyA-like"/>
</dbReference>
<sequence>MWRQSADRALSGLGLSASGGWTIVQVGRLGDDVRQTDLAAQLDVSAASLVRVIDQLVAAELVDRQRDEVDARVSRVRLTERGRALVAKIEAAFEALRREMLADTPDDDLATALRVAEQLEGRFTRKRSR</sequence>
<proteinExistence type="predicted"/>
<dbReference type="SMART" id="SM00347">
    <property type="entry name" value="HTH_MARR"/>
    <property type="match status" value="1"/>
</dbReference>
<dbReference type="SUPFAM" id="SSF46785">
    <property type="entry name" value="Winged helix' DNA-binding domain"/>
    <property type="match status" value="1"/>
</dbReference>
<keyword evidence="3" id="KW-0804">Transcription</keyword>
<dbReference type="Proteomes" id="UP000319931">
    <property type="component" value="Unassembled WGS sequence"/>
</dbReference>
<dbReference type="InterPro" id="IPR036390">
    <property type="entry name" value="WH_DNA-bd_sf"/>
</dbReference>
<dbReference type="PROSITE" id="PS50995">
    <property type="entry name" value="HTH_MARR_2"/>
    <property type="match status" value="1"/>
</dbReference>
<reference evidence="5 6" key="1">
    <citation type="journal article" date="2019" name="Environ. Microbiol.">
        <title>Species interactions and distinct microbial communities in high Arctic permafrost affected cryosols are associated with the CH4 and CO2 gas fluxes.</title>
        <authorList>
            <person name="Altshuler I."/>
            <person name="Hamel J."/>
            <person name="Turney S."/>
            <person name="Magnuson E."/>
            <person name="Levesque R."/>
            <person name="Greer C."/>
            <person name="Whyte L.G."/>
        </authorList>
    </citation>
    <scope>NUCLEOTIDE SEQUENCE [LARGE SCALE GENOMIC DNA]</scope>
    <source>
        <strain evidence="5 6">E6.1</strain>
    </source>
</reference>
<dbReference type="InterPro" id="IPR036388">
    <property type="entry name" value="WH-like_DNA-bd_sf"/>
</dbReference>
<evidence type="ECO:0000256" key="1">
    <source>
        <dbReference type="ARBA" id="ARBA00023015"/>
    </source>
</evidence>
<dbReference type="Pfam" id="PF01047">
    <property type="entry name" value="MarR"/>
    <property type="match status" value="1"/>
</dbReference>
<keyword evidence="6" id="KW-1185">Reference proteome</keyword>
<name>A0A502G0E8_9SPHN</name>
<dbReference type="PANTHER" id="PTHR33164">
    <property type="entry name" value="TRANSCRIPTIONAL REGULATOR, MARR FAMILY"/>
    <property type="match status" value="1"/>
</dbReference>
<dbReference type="GO" id="GO:0003677">
    <property type="term" value="F:DNA binding"/>
    <property type="evidence" value="ECO:0007669"/>
    <property type="project" value="UniProtKB-KW"/>
</dbReference>
<organism evidence="5 6">
    <name type="scientific">Sphingomonas glacialis</name>
    <dbReference type="NCBI Taxonomy" id="658225"/>
    <lineage>
        <taxon>Bacteria</taxon>
        <taxon>Pseudomonadati</taxon>
        <taxon>Pseudomonadota</taxon>
        <taxon>Alphaproteobacteria</taxon>
        <taxon>Sphingomonadales</taxon>
        <taxon>Sphingomonadaceae</taxon>
        <taxon>Sphingomonas</taxon>
    </lineage>
</organism>
<evidence type="ECO:0000313" key="6">
    <source>
        <dbReference type="Proteomes" id="UP000319931"/>
    </source>
</evidence>
<evidence type="ECO:0000256" key="3">
    <source>
        <dbReference type="ARBA" id="ARBA00023163"/>
    </source>
</evidence>
<dbReference type="EMBL" id="RCZC01000002">
    <property type="protein sequence ID" value="TPG55244.1"/>
    <property type="molecule type" value="Genomic_DNA"/>
</dbReference>
<protein>
    <submittedName>
        <fullName evidence="5">MarR family transcriptional regulator</fullName>
    </submittedName>
</protein>
<evidence type="ECO:0000313" key="5">
    <source>
        <dbReference type="EMBL" id="TPG55244.1"/>
    </source>
</evidence>
<dbReference type="InterPro" id="IPR000835">
    <property type="entry name" value="HTH_MarR-typ"/>
</dbReference>
<accession>A0A502G0E8</accession>
<comment type="caution">
    <text evidence="5">The sequence shown here is derived from an EMBL/GenBank/DDBJ whole genome shotgun (WGS) entry which is preliminary data.</text>
</comment>
<dbReference type="GO" id="GO:0006950">
    <property type="term" value="P:response to stress"/>
    <property type="evidence" value="ECO:0007669"/>
    <property type="project" value="TreeGrafter"/>
</dbReference>
<dbReference type="AlphaFoldDB" id="A0A502G0E8"/>
<feature type="domain" description="HTH marR-type" evidence="4">
    <location>
        <begin position="1"/>
        <end position="121"/>
    </location>
</feature>
<dbReference type="Gene3D" id="1.10.10.10">
    <property type="entry name" value="Winged helix-like DNA-binding domain superfamily/Winged helix DNA-binding domain"/>
    <property type="match status" value="1"/>
</dbReference>
<keyword evidence="2" id="KW-0238">DNA-binding</keyword>
<dbReference type="PRINTS" id="PR00598">
    <property type="entry name" value="HTHMARR"/>
</dbReference>
<keyword evidence="1" id="KW-0805">Transcription regulation</keyword>
<gene>
    <name evidence="5" type="ORF">EAH76_05295</name>
</gene>
<dbReference type="GO" id="GO:0003700">
    <property type="term" value="F:DNA-binding transcription factor activity"/>
    <property type="evidence" value="ECO:0007669"/>
    <property type="project" value="InterPro"/>
</dbReference>
<evidence type="ECO:0000256" key="2">
    <source>
        <dbReference type="ARBA" id="ARBA00023125"/>
    </source>
</evidence>
<dbReference type="OrthoDB" id="582199at2"/>
<evidence type="ECO:0000259" key="4">
    <source>
        <dbReference type="PROSITE" id="PS50995"/>
    </source>
</evidence>